<evidence type="ECO:0000313" key="1">
    <source>
        <dbReference type="EMBL" id="KAJ9590111.1"/>
    </source>
</evidence>
<sequence length="83" mass="10375">CESLHQNSLIRVSIFLPRLNRYLQTVPDCQRSHHGPTYDTFNYVATRVNFWYVNYTRNYQHFIIRYFLHMLNKCYKRHRKFLM</sequence>
<organism evidence="1 2">
    <name type="scientific">Diploptera punctata</name>
    <name type="common">Pacific beetle cockroach</name>
    <dbReference type="NCBI Taxonomy" id="6984"/>
    <lineage>
        <taxon>Eukaryota</taxon>
        <taxon>Metazoa</taxon>
        <taxon>Ecdysozoa</taxon>
        <taxon>Arthropoda</taxon>
        <taxon>Hexapoda</taxon>
        <taxon>Insecta</taxon>
        <taxon>Pterygota</taxon>
        <taxon>Neoptera</taxon>
        <taxon>Polyneoptera</taxon>
        <taxon>Dictyoptera</taxon>
        <taxon>Blattodea</taxon>
        <taxon>Blaberoidea</taxon>
        <taxon>Blaberidae</taxon>
        <taxon>Diplopterinae</taxon>
        <taxon>Diploptera</taxon>
    </lineage>
</organism>
<dbReference type="Proteomes" id="UP001233999">
    <property type="component" value="Unassembled WGS sequence"/>
</dbReference>
<accession>A0AAD8EH99</accession>
<reference evidence="1" key="1">
    <citation type="journal article" date="2023" name="IScience">
        <title>Live-bearing cockroach genome reveals convergent evolutionary mechanisms linked to viviparity in insects and beyond.</title>
        <authorList>
            <person name="Fouks B."/>
            <person name="Harrison M.C."/>
            <person name="Mikhailova A.A."/>
            <person name="Marchal E."/>
            <person name="English S."/>
            <person name="Carruthers M."/>
            <person name="Jennings E.C."/>
            <person name="Chiamaka E.L."/>
            <person name="Frigard R.A."/>
            <person name="Pippel M."/>
            <person name="Attardo G.M."/>
            <person name="Benoit J.B."/>
            <person name="Bornberg-Bauer E."/>
            <person name="Tobe S.S."/>
        </authorList>
    </citation>
    <scope>NUCLEOTIDE SEQUENCE</scope>
    <source>
        <strain evidence="1">Stay&amp;Tobe</strain>
    </source>
</reference>
<keyword evidence="2" id="KW-1185">Reference proteome</keyword>
<feature type="non-terminal residue" evidence="1">
    <location>
        <position position="83"/>
    </location>
</feature>
<comment type="caution">
    <text evidence="1">The sequence shown here is derived from an EMBL/GenBank/DDBJ whole genome shotgun (WGS) entry which is preliminary data.</text>
</comment>
<reference evidence="1" key="2">
    <citation type="submission" date="2023-05" db="EMBL/GenBank/DDBJ databases">
        <authorList>
            <person name="Fouks B."/>
        </authorList>
    </citation>
    <scope>NUCLEOTIDE SEQUENCE</scope>
    <source>
        <strain evidence="1">Stay&amp;Tobe</strain>
        <tissue evidence="1">Testes</tissue>
    </source>
</reference>
<evidence type="ECO:0000313" key="2">
    <source>
        <dbReference type="Proteomes" id="UP001233999"/>
    </source>
</evidence>
<name>A0AAD8EH99_DIPPU</name>
<dbReference type="EMBL" id="JASPKZ010004558">
    <property type="protein sequence ID" value="KAJ9590111.1"/>
    <property type="molecule type" value="Genomic_DNA"/>
</dbReference>
<gene>
    <name evidence="1" type="ORF">L9F63_016765</name>
</gene>
<proteinExistence type="predicted"/>
<dbReference type="AlphaFoldDB" id="A0AAD8EH99"/>
<protein>
    <submittedName>
        <fullName evidence="1">Uncharacterized protein</fullName>
    </submittedName>
</protein>
<feature type="non-terminal residue" evidence="1">
    <location>
        <position position="1"/>
    </location>
</feature>